<dbReference type="Proteomes" id="UP000677305">
    <property type="component" value="Chromosome"/>
</dbReference>
<keyword evidence="1" id="KW-0812">Transmembrane</keyword>
<name>A0A8J8MB52_9FIRM</name>
<reference evidence="2 3" key="1">
    <citation type="submission" date="2020-07" db="EMBL/GenBank/DDBJ databases">
        <title>Vallitalea guaymasensis genome.</title>
        <authorList>
            <person name="Postec A."/>
        </authorList>
    </citation>
    <scope>NUCLEOTIDE SEQUENCE [LARGE SCALE GENOMIC DNA]</scope>
    <source>
        <strain evidence="2 3">Ra1766G1</strain>
    </source>
</reference>
<keyword evidence="1" id="KW-0472">Membrane</keyword>
<dbReference type="RefSeq" id="WP_212689991.1">
    <property type="nucleotide sequence ID" value="NZ_CP058561.1"/>
</dbReference>
<feature type="transmembrane region" description="Helical" evidence="1">
    <location>
        <begin position="6"/>
        <end position="29"/>
    </location>
</feature>
<keyword evidence="1" id="KW-1133">Transmembrane helix</keyword>
<organism evidence="2 3">
    <name type="scientific">Vallitalea guaymasensis</name>
    <dbReference type="NCBI Taxonomy" id="1185412"/>
    <lineage>
        <taxon>Bacteria</taxon>
        <taxon>Bacillati</taxon>
        <taxon>Bacillota</taxon>
        <taxon>Clostridia</taxon>
        <taxon>Lachnospirales</taxon>
        <taxon>Vallitaleaceae</taxon>
        <taxon>Vallitalea</taxon>
    </lineage>
</organism>
<sequence length="214" mass="24645">MSEAMVTVLISAGATVAVSTVTLIVNAYIERFKSKIEIQQNMIKSKRENLSDVYMKLINIINLYPSSSPNDILNYVENPPNYSMEYFDAVLSNISCQVDDYKNQLNNESIGHELKYHIETQISNREYAKKQIIENRDKYFVAKDKYKSFCESDKVTFELYAGQEVRNRLVQFEIVINNVFISGRFAGEDGDPVNNIIHVSRRNLIDSMRFDLGI</sequence>
<protein>
    <submittedName>
        <fullName evidence="2">Uncharacterized protein</fullName>
    </submittedName>
</protein>
<proteinExistence type="predicted"/>
<dbReference type="EMBL" id="CP058561">
    <property type="protein sequence ID" value="QUH29731.1"/>
    <property type="molecule type" value="Genomic_DNA"/>
</dbReference>
<evidence type="ECO:0000256" key="1">
    <source>
        <dbReference type="SAM" id="Phobius"/>
    </source>
</evidence>
<accession>A0A8J8MB52</accession>
<evidence type="ECO:0000313" key="3">
    <source>
        <dbReference type="Proteomes" id="UP000677305"/>
    </source>
</evidence>
<keyword evidence="3" id="KW-1185">Reference proteome</keyword>
<gene>
    <name evidence="2" type="ORF">HYG85_12780</name>
</gene>
<dbReference type="AlphaFoldDB" id="A0A8J8MB52"/>
<evidence type="ECO:0000313" key="2">
    <source>
        <dbReference type="EMBL" id="QUH29731.1"/>
    </source>
</evidence>
<dbReference type="KEGG" id="vgu:HYG85_12780"/>